<evidence type="ECO:0000256" key="5">
    <source>
        <dbReference type="SAM" id="Coils"/>
    </source>
</evidence>
<dbReference type="GO" id="GO:0051893">
    <property type="term" value="P:regulation of focal adhesion assembly"/>
    <property type="evidence" value="ECO:0007669"/>
    <property type="project" value="TreeGrafter"/>
</dbReference>
<dbReference type="SMART" id="SM00132">
    <property type="entry name" value="LIM"/>
    <property type="match status" value="1"/>
</dbReference>
<accession>A0AAN7PXY5</accession>
<feature type="domain" description="LIM zinc-binding" evidence="7">
    <location>
        <begin position="1218"/>
        <end position="1284"/>
    </location>
</feature>
<reference evidence="9" key="1">
    <citation type="submission" date="2023-01" db="EMBL/GenBank/DDBJ databases">
        <title>Key to firefly adult light organ development and bioluminescence: homeobox transcription factors regulate luciferase expression and transportation to peroxisome.</title>
        <authorList>
            <person name="Fu X."/>
        </authorList>
    </citation>
    <scope>NUCLEOTIDE SEQUENCE [LARGE SCALE GENOMIC DNA]</scope>
</reference>
<dbReference type="InterPro" id="IPR001781">
    <property type="entry name" value="Znf_LIM"/>
</dbReference>
<evidence type="ECO:0000256" key="3">
    <source>
        <dbReference type="ARBA" id="ARBA00023038"/>
    </source>
</evidence>
<dbReference type="GO" id="GO:0032034">
    <property type="term" value="F:myosin II head/neck binding"/>
    <property type="evidence" value="ECO:0007669"/>
    <property type="project" value="TreeGrafter"/>
</dbReference>
<dbReference type="Proteomes" id="UP001353858">
    <property type="component" value="Unassembled WGS sequence"/>
</dbReference>
<feature type="region of interest" description="Disordered" evidence="6">
    <location>
        <begin position="383"/>
        <end position="415"/>
    </location>
</feature>
<dbReference type="InterPro" id="IPR031865">
    <property type="entry name" value="DUF4757"/>
</dbReference>
<dbReference type="EMBL" id="JARPUR010000008">
    <property type="protein sequence ID" value="KAK4871880.1"/>
    <property type="molecule type" value="Genomic_DNA"/>
</dbReference>
<evidence type="ECO:0000256" key="4">
    <source>
        <dbReference type="PROSITE-ProRule" id="PRU00125"/>
    </source>
</evidence>
<organism evidence="8 9">
    <name type="scientific">Aquatica leii</name>
    <dbReference type="NCBI Taxonomy" id="1421715"/>
    <lineage>
        <taxon>Eukaryota</taxon>
        <taxon>Metazoa</taxon>
        <taxon>Ecdysozoa</taxon>
        <taxon>Arthropoda</taxon>
        <taxon>Hexapoda</taxon>
        <taxon>Insecta</taxon>
        <taxon>Pterygota</taxon>
        <taxon>Neoptera</taxon>
        <taxon>Endopterygota</taxon>
        <taxon>Coleoptera</taxon>
        <taxon>Polyphaga</taxon>
        <taxon>Elateriformia</taxon>
        <taxon>Elateroidea</taxon>
        <taxon>Lampyridae</taxon>
        <taxon>Luciolinae</taxon>
        <taxon>Aquatica</taxon>
    </lineage>
</organism>
<proteinExistence type="predicted"/>
<dbReference type="Gene3D" id="2.10.110.10">
    <property type="entry name" value="Cysteine Rich Protein"/>
    <property type="match status" value="1"/>
</dbReference>
<keyword evidence="9" id="KW-1185">Reference proteome</keyword>
<dbReference type="Pfam" id="PF00412">
    <property type="entry name" value="LIM"/>
    <property type="match status" value="1"/>
</dbReference>
<feature type="compositionally biased region" description="Polar residues" evidence="6">
    <location>
        <begin position="221"/>
        <end position="233"/>
    </location>
</feature>
<name>A0AAN7PXY5_9COLE</name>
<dbReference type="PANTHER" id="PTHR15551:SF3">
    <property type="entry name" value="LIM AND CALPONIN HOMOLOGY DOMAINS-CONTAINING PROTEIN 1"/>
    <property type="match status" value="1"/>
</dbReference>
<feature type="region of interest" description="Disordered" evidence="6">
    <location>
        <begin position="1"/>
        <end position="21"/>
    </location>
</feature>
<evidence type="ECO:0000256" key="1">
    <source>
        <dbReference type="ARBA" id="ARBA00022723"/>
    </source>
</evidence>
<evidence type="ECO:0000313" key="8">
    <source>
        <dbReference type="EMBL" id="KAK4871880.1"/>
    </source>
</evidence>
<sequence length="1289" mass="148420">MDNIHQDFNEKESSDRRNSNTEWLLTKCRITKPPPPKPAANPLQFIKVAPCPLFQKAHEQIKKVEEIKVMRQDVSEDAEEWQQHFQNLDNWKSSRRKRQEHIIERVVEVKKNEQVEQQERARRKSKTFNEMLEERNRRGHKLNILLYNDDENDLSDYGISSSTSQKSNSVKDADTDDSGSVLDDKEPMSDSQSNQDMSNTSNQSQSEDESAMLPSVDKDNNYLNTNRKTLNNINTKPKAVENSTKVYTTNALSKNKFVADQLDQPQYTYEGAIQDYRSRIKLKINVDDKFLQKQDYFKNKEIEPSKNIPKVDIYKRKEIFEPEKPIEIQHFESNTSRRLSEDFVNSQSIKERLKSLEKCTDQPLKSLDKGSSQVTSIKSRIMNLNKQSDSDSKNNNSVIADSKLSKDKSPTKTISSYLTDNSNDKYVKSTVDWHSKDEISDRCSSPETEIYMNKLNMFNKDLDAFLGKSHNSQNELEDDCESCTYPASNLSTDLIGLSSDREDSGIHTADVSCSVSQADEPVEDTDLSSTTIPHCIEKLKKEKEKEIDSKTENLCQSTKIIESSYDSKEATNNQCDINTTSNNIIKETEDFLKSVQEQASVDFCSEIQCSVSSFDNISDKAEPIILKNSNSVLYPNYENVEIRNVASSNLFCDNSFPLAPPTAMEPPKEKPPPPPPLENEEYYENSEQQNLKRLNSTKRIKKEMHIKRSSFLGLEEPTDYQIDPELTIDKPPDINTFLQKESQLEKSLYRKLQGSRDTCVSEVESQDSGLESERGRLSSDTWCSSYGDLSTPTHGRQDSEQTNSVISEEDEITKKEREIIELVEKEEKSRDSNDYTTVNINSLSASSPCGYPEMGHNKNQFNMHYYPPQTVGYSIDGQDSEVLKVEHELLQLEREELERRRENIAFRENRTKMYLQNNRHSFENICDSTNLYSEYPENVDYRKSMPNLQNEEKTHDIPYYCNSVLDIQLQSHKSMPDIQQLYRKPIPEHKKSASDIQAERHFVMNHRKSMPELQQEKPIMPFQPRQAINRQPIITGKPLKLPNKEQRDKGRFMMRNSTSFDSTYFQHIKPGRPLTRPGLQALSAVPRSRPLSSDNWIQPKSNLENKNKSYDQHWLYQEAELRRLEEQQRNASPKRNWPQKRQEKHIPEPIIQTLTQRVQNRGFHTDRGQPSIRATDGSAQHSYLSHPHTMGHASPVAYPPPATLEDSQGVMLSVSGKKKCSYCNKELGRGAAMIIESLCLFYHMECFKCCVCHTQLGDGLMGTDVRVRNHKLHCHNCYSSDDGIKFSCV</sequence>
<feature type="region of interest" description="Disordered" evidence="6">
    <location>
        <begin position="1165"/>
        <end position="1194"/>
    </location>
</feature>
<dbReference type="PANTHER" id="PTHR15551">
    <property type="entry name" value="LIM DOMAIN ONLY 7"/>
    <property type="match status" value="1"/>
</dbReference>
<feature type="compositionally biased region" description="Polar residues" evidence="6">
    <location>
        <begin position="189"/>
        <end position="205"/>
    </location>
</feature>
<gene>
    <name evidence="8" type="ORF">RN001_016004</name>
</gene>
<keyword evidence="3 4" id="KW-0440">LIM domain</keyword>
<comment type="caution">
    <text evidence="8">The sequence shown here is derived from an EMBL/GenBank/DDBJ whole genome shotgun (WGS) entry which is preliminary data.</text>
</comment>
<dbReference type="PROSITE" id="PS00478">
    <property type="entry name" value="LIM_DOMAIN_1"/>
    <property type="match status" value="1"/>
</dbReference>
<dbReference type="CDD" id="cd08368">
    <property type="entry name" value="LIM"/>
    <property type="match status" value="1"/>
</dbReference>
<feature type="coiled-coil region" evidence="5">
    <location>
        <begin position="875"/>
        <end position="907"/>
    </location>
</feature>
<evidence type="ECO:0000259" key="7">
    <source>
        <dbReference type="PROSITE" id="PS50023"/>
    </source>
</evidence>
<dbReference type="GO" id="GO:0046872">
    <property type="term" value="F:metal ion binding"/>
    <property type="evidence" value="ECO:0007669"/>
    <property type="project" value="UniProtKB-KW"/>
</dbReference>
<feature type="region of interest" description="Disordered" evidence="6">
    <location>
        <begin position="1085"/>
        <end position="1104"/>
    </location>
</feature>
<protein>
    <recommendedName>
        <fullName evidence="7">LIM zinc-binding domain-containing protein</fullName>
    </recommendedName>
</protein>
<feature type="region of interest" description="Disordered" evidence="6">
    <location>
        <begin position="115"/>
        <end position="134"/>
    </location>
</feature>
<dbReference type="Pfam" id="PF15949">
    <property type="entry name" value="DUF4757"/>
    <property type="match status" value="1"/>
</dbReference>
<evidence type="ECO:0000313" key="9">
    <source>
        <dbReference type="Proteomes" id="UP001353858"/>
    </source>
</evidence>
<dbReference type="PROSITE" id="PS50023">
    <property type="entry name" value="LIM_DOMAIN_2"/>
    <property type="match status" value="1"/>
</dbReference>
<dbReference type="GO" id="GO:0051496">
    <property type="term" value="P:positive regulation of stress fiber assembly"/>
    <property type="evidence" value="ECO:0007669"/>
    <property type="project" value="TreeGrafter"/>
</dbReference>
<keyword evidence="1 4" id="KW-0479">Metal-binding</keyword>
<feature type="region of interest" description="Disordered" evidence="6">
    <location>
        <begin position="657"/>
        <end position="689"/>
    </location>
</feature>
<feature type="region of interest" description="Disordered" evidence="6">
    <location>
        <begin position="157"/>
        <end position="233"/>
    </location>
</feature>
<feature type="region of interest" description="Disordered" evidence="6">
    <location>
        <begin position="755"/>
        <end position="777"/>
    </location>
</feature>
<dbReference type="GO" id="GO:0001725">
    <property type="term" value="C:stress fiber"/>
    <property type="evidence" value="ECO:0007669"/>
    <property type="project" value="TreeGrafter"/>
</dbReference>
<evidence type="ECO:0000256" key="2">
    <source>
        <dbReference type="ARBA" id="ARBA00022833"/>
    </source>
</evidence>
<evidence type="ECO:0000256" key="6">
    <source>
        <dbReference type="SAM" id="MobiDB-lite"/>
    </source>
</evidence>
<feature type="compositionally biased region" description="Basic and acidic residues" evidence="6">
    <location>
        <begin position="1"/>
        <end position="19"/>
    </location>
</feature>
<feature type="compositionally biased region" description="Polar residues" evidence="6">
    <location>
        <begin position="1090"/>
        <end position="1102"/>
    </location>
</feature>
<keyword evidence="2 4" id="KW-0862">Zinc</keyword>
<keyword evidence="5" id="KW-0175">Coiled coil</keyword>